<evidence type="ECO:0000313" key="5">
    <source>
        <dbReference type="Proteomes" id="UP000315471"/>
    </source>
</evidence>
<comment type="caution">
    <text evidence="4">The sequence shown here is derived from an EMBL/GenBank/DDBJ whole genome shotgun (WGS) entry which is preliminary data.</text>
</comment>
<dbReference type="PANTHER" id="PTHR34512">
    <property type="entry name" value="CELL SURFACE PROTEIN"/>
    <property type="match status" value="1"/>
</dbReference>
<keyword evidence="2" id="KW-0732">Signal</keyword>
<dbReference type="Gene3D" id="2.130.10.10">
    <property type="entry name" value="YVTN repeat-like/Quinoprotein amine dehydrogenase"/>
    <property type="match status" value="1"/>
</dbReference>
<dbReference type="InterPro" id="IPR011047">
    <property type="entry name" value="Quinoprotein_ADH-like_sf"/>
</dbReference>
<organism evidence="4 5">
    <name type="scientific">Novipirellula aureliae</name>
    <dbReference type="NCBI Taxonomy" id="2527966"/>
    <lineage>
        <taxon>Bacteria</taxon>
        <taxon>Pseudomonadati</taxon>
        <taxon>Planctomycetota</taxon>
        <taxon>Planctomycetia</taxon>
        <taxon>Pirellulales</taxon>
        <taxon>Pirellulaceae</taxon>
        <taxon>Novipirellula</taxon>
    </lineage>
</organism>
<accession>A0A5C6DI55</accession>
<feature type="region of interest" description="Disordered" evidence="1">
    <location>
        <begin position="29"/>
        <end position="54"/>
    </location>
</feature>
<evidence type="ECO:0000256" key="2">
    <source>
        <dbReference type="SAM" id="SignalP"/>
    </source>
</evidence>
<dbReference type="Proteomes" id="UP000315471">
    <property type="component" value="Unassembled WGS sequence"/>
</dbReference>
<feature type="domain" description="Pyrrolo-quinoline quinone repeat" evidence="3">
    <location>
        <begin position="96"/>
        <end position="356"/>
    </location>
</feature>
<dbReference type="SUPFAM" id="SSF50998">
    <property type="entry name" value="Quinoprotein alcohol dehydrogenase-like"/>
    <property type="match status" value="1"/>
</dbReference>
<protein>
    <submittedName>
        <fullName evidence="4">Outer membrane biogenesis protein BamB</fullName>
    </submittedName>
</protein>
<evidence type="ECO:0000313" key="4">
    <source>
        <dbReference type="EMBL" id="TWU34589.1"/>
    </source>
</evidence>
<sequence length="432" mass="47682" precursor="true">MRRILLMPSTLSVLLLSLTTGNVSAQEREQANADWHSWRGSQSSGSLEGGDFPTELNPEQNLAWKFELPGKGCSTPIVVGDSIYITAPADGQDALVCLDRNGQQQWLTKFSEQEQGKHRNGSGSNASPVSDGDAVFSYFKSGTLVAVEKDGSIRWQDNLVERFGKVELYWDHGTSPILTDKYVVMVRMHAGDSWVAAFDKLSGDLVWKVDRNYETPREGDQGYATPVLIEFQGKPAVLVYGAEHLTIHDVADGKMLWQCGGFNPDKTDLWPTIAMPVVVDDVAVVAAGRNDRREPLLYGVKLDGSGDVSETNVIWNRDDIGTFVPSPAVWEGHVYLVRDRGEVECFNPADGTSVWRETLPKHRSNYYASPLIAGGLLYCAREDGTVFVIDIRDRKFNVLAEAELEESVIGSAVPLGKQVLVRGENHLFCFGE</sequence>
<evidence type="ECO:0000259" key="3">
    <source>
        <dbReference type="Pfam" id="PF13360"/>
    </source>
</evidence>
<dbReference type="InterPro" id="IPR002372">
    <property type="entry name" value="PQQ_rpt_dom"/>
</dbReference>
<feature type="signal peptide" evidence="2">
    <location>
        <begin position="1"/>
        <end position="25"/>
    </location>
</feature>
<gene>
    <name evidence="4" type="ORF">Q31b_55440</name>
</gene>
<dbReference type="InterPro" id="IPR015943">
    <property type="entry name" value="WD40/YVTN_repeat-like_dom_sf"/>
</dbReference>
<evidence type="ECO:0000256" key="1">
    <source>
        <dbReference type="SAM" id="MobiDB-lite"/>
    </source>
</evidence>
<dbReference type="AlphaFoldDB" id="A0A5C6DI55"/>
<name>A0A5C6DI55_9BACT</name>
<proteinExistence type="predicted"/>
<dbReference type="Gene3D" id="2.40.10.480">
    <property type="match status" value="1"/>
</dbReference>
<keyword evidence="5" id="KW-1185">Reference proteome</keyword>
<dbReference type="EMBL" id="SJPY01000011">
    <property type="protein sequence ID" value="TWU34589.1"/>
    <property type="molecule type" value="Genomic_DNA"/>
</dbReference>
<feature type="chain" id="PRO_5022934936" evidence="2">
    <location>
        <begin position="26"/>
        <end position="432"/>
    </location>
</feature>
<reference evidence="4 5" key="1">
    <citation type="submission" date="2019-02" db="EMBL/GenBank/DDBJ databases">
        <title>Deep-cultivation of Planctomycetes and their phenomic and genomic characterization uncovers novel biology.</title>
        <authorList>
            <person name="Wiegand S."/>
            <person name="Jogler M."/>
            <person name="Boedeker C."/>
            <person name="Pinto D."/>
            <person name="Vollmers J."/>
            <person name="Rivas-Marin E."/>
            <person name="Kohn T."/>
            <person name="Peeters S.H."/>
            <person name="Heuer A."/>
            <person name="Rast P."/>
            <person name="Oberbeckmann S."/>
            <person name="Bunk B."/>
            <person name="Jeske O."/>
            <person name="Meyerdierks A."/>
            <person name="Storesund J.E."/>
            <person name="Kallscheuer N."/>
            <person name="Luecker S."/>
            <person name="Lage O.M."/>
            <person name="Pohl T."/>
            <person name="Merkel B.J."/>
            <person name="Hornburger P."/>
            <person name="Mueller R.-W."/>
            <person name="Bruemmer F."/>
            <person name="Labrenz M."/>
            <person name="Spormann A.M."/>
            <person name="Op Den Camp H."/>
            <person name="Overmann J."/>
            <person name="Amann R."/>
            <person name="Jetten M.S.M."/>
            <person name="Mascher T."/>
            <person name="Medema M.H."/>
            <person name="Devos D.P."/>
            <person name="Kaster A.-K."/>
            <person name="Ovreas L."/>
            <person name="Rohde M."/>
            <person name="Galperin M.Y."/>
            <person name="Jogler C."/>
        </authorList>
    </citation>
    <scope>NUCLEOTIDE SEQUENCE [LARGE SCALE GENOMIC DNA]</scope>
    <source>
        <strain evidence="4 5">Q31b</strain>
    </source>
</reference>
<dbReference type="RefSeq" id="WP_231617865.1">
    <property type="nucleotide sequence ID" value="NZ_SJPY01000011.1"/>
</dbReference>
<dbReference type="PANTHER" id="PTHR34512:SF30">
    <property type="entry name" value="OUTER MEMBRANE PROTEIN ASSEMBLY FACTOR BAMB"/>
    <property type="match status" value="1"/>
</dbReference>
<dbReference type="Pfam" id="PF13360">
    <property type="entry name" value="PQQ_2"/>
    <property type="match status" value="1"/>
</dbReference>